<evidence type="ECO:0000256" key="7">
    <source>
        <dbReference type="RuleBase" id="RU003345"/>
    </source>
</evidence>
<reference evidence="9 10" key="1">
    <citation type="journal article" date="2019" name="Environ. Microbiol.">
        <title>Species interactions and distinct microbial communities in high Arctic permafrost affected cryosols are associated with the CH4 and CO2 gas fluxes.</title>
        <authorList>
            <person name="Altshuler I."/>
            <person name="Hamel J."/>
            <person name="Turney S."/>
            <person name="Magnuson E."/>
            <person name="Levesque R."/>
            <person name="Greer C."/>
            <person name="Whyte L.G."/>
        </authorList>
    </citation>
    <scope>NUCLEOTIDE SEQUENCE [LARGE SCALE GENOMIC DNA]</scope>
    <source>
        <strain evidence="9 10">S5.20</strain>
    </source>
</reference>
<dbReference type="PROSITE" id="PS00687">
    <property type="entry name" value="ALDEHYDE_DEHYDR_GLU"/>
    <property type="match status" value="1"/>
</dbReference>
<feature type="active site" evidence="5">
    <location>
        <position position="253"/>
    </location>
</feature>
<organism evidence="9 10">
    <name type="scientific">Mycolicibacterium hodleri</name>
    <dbReference type="NCBI Taxonomy" id="49897"/>
    <lineage>
        <taxon>Bacteria</taxon>
        <taxon>Bacillati</taxon>
        <taxon>Actinomycetota</taxon>
        <taxon>Actinomycetes</taxon>
        <taxon>Mycobacteriales</taxon>
        <taxon>Mycobacteriaceae</taxon>
        <taxon>Mycolicibacterium</taxon>
    </lineage>
</organism>
<dbReference type="SUPFAM" id="SSF53720">
    <property type="entry name" value="ALDH-like"/>
    <property type="match status" value="1"/>
</dbReference>
<evidence type="ECO:0000256" key="2">
    <source>
        <dbReference type="ARBA" id="ARBA00023002"/>
    </source>
</evidence>
<name>A0A502E8X1_9MYCO</name>
<protein>
    <recommendedName>
        <fullName evidence="4">Aldehyde dehydrogenase</fullName>
    </recommendedName>
</protein>
<dbReference type="PIRSF" id="PIRSF036492">
    <property type="entry name" value="ALDH"/>
    <property type="match status" value="1"/>
</dbReference>
<evidence type="ECO:0000256" key="4">
    <source>
        <dbReference type="PIRNR" id="PIRNR036492"/>
    </source>
</evidence>
<dbReference type="PANTHER" id="PTHR43570:SF20">
    <property type="entry name" value="ALDEHYDE DEHYDROGENASE ALDX-RELATED"/>
    <property type="match status" value="1"/>
</dbReference>
<dbReference type="InterPro" id="IPR012394">
    <property type="entry name" value="Aldehyde_DH_NAD(P)"/>
</dbReference>
<dbReference type="InterPro" id="IPR029510">
    <property type="entry name" value="Ald_DH_CS_GLU"/>
</dbReference>
<dbReference type="GO" id="GO:0004029">
    <property type="term" value="F:aldehyde dehydrogenase (NAD+) activity"/>
    <property type="evidence" value="ECO:0007669"/>
    <property type="project" value="TreeGrafter"/>
</dbReference>
<comment type="caution">
    <text evidence="9">The sequence shown here is derived from an EMBL/GenBank/DDBJ whole genome shotgun (WGS) entry which is preliminary data.</text>
</comment>
<dbReference type="GO" id="GO:0006081">
    <property type="term" value="P:aldehyde metabolic process"/>
    <property type="evidence" value="ECO:0007669"/>
    <property type="project" value="InterPro"/>
</dbReference>
<dbReference type="Pfam" id="PF00171">
    <property type="entry name" value="Aldedh"/>
    <property type="match status" value="1"/>
</dbReference>
<gene>
    <name evidence="9" type="ORF">EAH80_18710</name>
</gene>
<evidence type="ECO:0000313" key="9">
    <source>
        <dbReference type="EMBL" id="TPG32891.1"/>
    </source>
</evidence>
<evidence type="ECO:0000256" key="1">
    <source>
        <dbReference type="ARBA" id="ARBA00009986"/>
    </source>
</evidence>
<accession>A0A502E8X1</accession>
<dbReference type="AlphaFoldDB" id="A0A502E8X1"/>
<dbReference type="Proteomes" id="UP000320095">
    <property type="component" value="Unassembled WGS sequence"/>
</dbReference>
<dbReference type="InterPro" id="IPR015590">
    <property type="entry name" value="Aldehyde_DH_dom"/>
</dbReference>
<feature type="active site" evidence="5 6">
    <location>
        <position position="219"/>
    </location>
</feature>
<evidence type="ECO:0000313" key="10">
    <source>
        <dbReference type="Proteomes" id="UP000320095"/>
    </source>
</evidence>
<dbReference type="OrthoDB" id="6882680at2"/>
<keyword evidence="3" id="KW-0520">NAD</keyword>
<dbReference type="Gene3D" id="3.40.309.10">
    <property type="entry name" value="Aldehyde Dehydrogenase, Chain A, domain 2"/>
    <property type="match status" value="1"/>
</dbReference>
<comment type="similarity">
    <text evidence="1 4 7">Belongs to the aldehyde dehydrogenase family.</text>
</comment>
<dbReference type="EMBL" id="RCZG01000007">
    <property type="protein sequence ID" value="TPG32891.1"/>
    <property type="molecule type" value="Genomic_DNA"/>
</dbReference>
<dbReference type="InterPro" id="IPR016162">
    <property type="entry name" value="Ald_DH_N"/>
</dbReference>
<proteinExistence type="inferred from homology"/>
<dbReference type="GO" id="GO:0005737">
    <property type="term" value="C:cytoplasm"/>
    <property type="evidence" value="ECO:0007669"/>
    <property type="project" value="TreeGrafter"/>
</dbReference>
<evidence type="ECO:0000256" key="5">
    <source>
        <dbReference type="PIRSR" id="PIRSR036492-1"/>
    </source>
</evidence>
<dbReference type="PANTHER" id="PTHR43570">
    <property type="entry name" value="ALDEHYDE DEHYDROGENASE"/>
    <property type="match status" value="1"/>
</dbReference>
<keyword evidence="10" id="KW-1185">Reference proteome</keyword>
<dbReference type="Gene3D" id="3.40.605.10">
    <property type="entry name" value="Aldehyde Dehydrogenase, Chain A, domain 1"/>
    <property type="match status" value="1"/>
</dbReference>
<keyword evidence="2 4" id="KW-0560">Oxidoreductase</keyword>
<dbReference type="InterPro" id="IPR016163">
    <property type="entry name" value="Ald_DH_C"/>
</dbReference>
<evidence type="ECO:0000256" key="3">
    <source>
        <dbReference type="ARBA" id="ARBA00023027"/>
    </source>
</evidence>
<feature type="domain" description="Aldehyde dehydrogenase" evidence="8">
    <location>
        <begin position="31"/>
        <end position="444"/>
    </location>
</feature>
<evidence type="ECO:0000256" key="6">
    <source>
        <dbReference type="PROSITE-ProRule" id="PRU10007"/>
    </source>
</evidence>
<evidence type="ECO:0000259" key="8">
    <source>
        <dbReference type="Pfam" id="PF00171"/>
    </source>
</evidence>
<sequence>MAVPSVPSVPSVTELLDRQRAAFLSDGIPGPATRIDRVSRLQSMILDNTEAIVTALAEDFGTRAREVSVLADVVGCMGDLEYQKKHLRSWMRTRSHGWLLNRSGLRQRIRHDPLGVVGVMGPWNFPVQLTMLPSGTALAAGNRVMVRPSEVTAVTTQLLADLAPQYFPAGEMTILTDEQADGPTFASLGFDHLFFTGSPAVGALVAQVAGKNLVPATLELGGKNPAVVDRSADLSRAAQRIAASRMINGGQVCMCPDYVLVPEESQDAFVGEVMAQWRKAFPHILSNGDYTSVINDRHYDHVVGLIDDAVELGARRSHHVPSGEELPDRATRKIPPTLLLGVPGDAKVNREEIFGPVLVVHPYRELSDALDYVNARPHPLTVYWYGADNERYDQLQRATRSGSVNANDFTLNFIGSDLPFGGVGRSGTGAYRGRAGFATFTHARGVAFSRWPVSLARLMAPPFSRSDARLVNLQLAAFRRRNRRRKSSP</sequence>
<dbReference type="InterPro" id="IPR016161">
    <property type="entry name" value="Ald_DH/histidinol_DH"/>
</dbReference>